<dbReference type="AlphaFoldDB" id="A0A6J4VD50"/>
<dbReference type="InterPro" id="IPR036188">
    <property type="entry name" value="FAD/NAD-bd_sf"/>
</dbReference>
<evidence type="ECO:0000256" key="6">
    <source>
        <dbReference type="ARBA" id="ARBA00022827"/>
    </source>
</evidence>
<name>A0A6J4VD50_9BACT</name>
<protein>
    <recommendedName>
        <fullName evidence="8">Phytoene dehydrogenase</fullName>
    </recommendedName>
</protein>
<dbReference type="Gene3D" id="3.50.50.60">
    <property type="entry name" value="FAD/NAD(P)-binding domain"/>
    <property type="match status" value="2"/>
</dbReference>
<comment type="pathway">
    <text evidence="2 9">Carotenoid biosynthesis.</text>
</comment>
<dbReference type="Pfam" id="PF01593">
    <property type="entry name" value="Amino_oxidase"/>
    <property type="match status" value="1"/>
</dbReference>
<dbReference type="GO" id="GO:0016627">
    <property type="term" value="F:oxidoreductase activity, acting on the CH-CH group of donors"/>
    <property type="evidence" value="ECO:0007669"/>
    <property type="project" value="UniProtKB-ARBA"/>
</dbReference>
<dbReference type="EMBL" id="CADCWK010000379">
    <property type="protein sequence ID" value="CAA9575752.1"/>
    <property type="molecule type" value="Genomic_DNA"/>
</dbReference>
<dbReference type="InterPro" id="IPR014105">
    <property type="entry name" value="Carotenoid/retinoid_OxRdtase"/>
</dbReference>
<dbReference type="PANTHER" id="PTHR43734">
    <property type="entry name" value="PHYTOENE DESATURASE"/>
    <property type="match status" value="1"/>
</dbReference>
<feature type="domain" description="Amine oxidase" evidence="10">
    <location>
        <begin position="51"/>
        <end position="531"/>
    </location>
</feature>
<keyword evidence="4" id="KW-0285">Flavoprotein</keyword>
<evidence type="ECO:0000256" key="3">
    <source>
        <dbReference type="ARBA" id="ARBA00006046"/>
    </source>
</evidence>
<reference evidence="11" key="1">
    <citation type="submission" date="2020-02" db="EMBL/GenBank/DDBJ databases">
        <authorList>
            <person name="Meier V. D."/>
        </authorList>
    </citation>
    <scope>NUCLEOTIDE SEQUENCE</scope>
    <source>
        <strain evidence="11">AVDCRST_MAG33</strain>
    </source>
</reference>
<evidence type="ECO:0000259" key="10">
    <source>
        <dbReference type="Pfam" id="PF01593"/>
    </source>
</evidence>
<keyword evidence="5 9" id="KW-0125">Carotenoid biosynthesis</keyword>
<evidence type="ECO:0000256" key="5">
    <source>
        <dbReference type="ARBA" id="ARBA00022746"/>
    </source>
</evidence>
<proteinExistence type="inferred from homology"/>
<sequence length="568" mass="63018">MDTFSTTAATVSDPAIIEPAVVDGPGVWPASDRRLPGAERPQRIVVIGAGLGGLAAAVRLAARGHDVTLVDKRDQPGGRAYVYRQDGFTFDGGPTVITAPWMLTDLFELAGRRAEDYISLVPVNPFYRIFFHGGEHDGEHFDYTGRSAEMVREIQRISPHESDVDGYLRFVRLTERIFAKGFTELADQPFSSPLDMARVAPDLMRLESYRTVYNLVSKFVKDERVRQVMTFHPLLVGGNPFQTTSIYTLIHYLEREWGVWFAMGGTGSIVDGLVRLFGELGGRIRQGAEVGEIMVDGGKASGVRLTTGEEIRADSVVCNGDVARAYQTLLPASVRRKYTDRRLARMRYSMSLVVIYFGTDRQYRGTDGPELGHHDIILGPRYGGLLKDIFTKKTLSDDFSLYLHVPTLTDPSLAPDGCDAFYVLSPVPHLGGKIDWATAAKPYRDRIMGFLEDNYLPDLSRHLVTEHMIDPRHFDTELNSYLGSAFSVEPILTQSAWFRPHNRSEELPNLFFAGAGTHPGAGMPGVLSSAKIVDDLIAADDRGERGSDSWQDLAAGRLGRLMDRTLNR</sequence>
<dbReference type="InterPro" id="IPR008150">
    <property type="entry name" value="Phytoene_DH_bac_CS"/>
</dbReference>
<evidence type="ECO:0000256" key="9">
    <source>
        <dbReference type="RuleBase" id="RU362075"/>
    </source>
</evidence>
<keyword evidence="6" id="KW-0274">FAD</keyword>
<evidence type="ECO:0000256" key="1">
    <source>
        <dbReference type="ARBA" id="ARBA00001974"/>
    </source>
</evidence>
<keyword evidence="7 9" id="KW-0560">Oxidoreductase</keyword>
<dbReference type="SUPFAM" id="SSF51905">
    <property type="entry name" value="FAD/NAD(P)-binding domain"/>
    <property type="match status" value="1"/>
</dbReference>
<gene>
    <name evidence="11" type="ORF">AVDCRST_MAG33-3032</name>
</gene>
<evidence type="ECO:0000256" key="4">
    <source>
        <dbReference type="ARBA" id="ARBA00022630"/>
    </source>
</evidence>
<comment type="cofactor">
    <cofactor evidence="1">
        <name>FAD</name>
        <dbReference type="ChEBI" id="CHEBI:57692"/>
    </cofactor>
</comment>
<evidence type="ECO:0000313" key="11">
    <source>
        <dbReference type="EMBL" id="CAA9575752.1"/>
    </source>
</evidence>
<dbReference type="PANTHER" id="PTHR43734:SF3">
    <property type="entry name" value="B-CAROTENE KETOLASE"/>
    <property type="match status" value="1"/>
</dbReference>
<dbReference type="PROSITE" id="PS00982">
    <property type="entry name" value="PHYTOENE_DH"/>
    <property type="match status" value="1"/>
</dbReference>
<dbReference type="GO" id="GO:0016117">
    <property type="term" value="P:carotenoid biosynthetic process"/>
    <property type="evidence" value="ECO:0007669"/>
    <property type="project" value="UniProtKB-KW"/>
</dbReference>
<evidence type="ECO:0000256" key="2">
    <source>
        <dbReference type="ARBA" id="ARBA00004829"/>
    </source>
</evidence>
<evidence type="ECO:0000256" key="8">
    <source>
        <dbReference type="ARBA" id="ARBA00031986"/>
    </source>
</evidence>
<dbReference type="FunFam" id="3.50.50.60:FF:000378">
    <property type="entry name" value="Phytoene desaturase"/>
    <property type="match status" value="1"/>
</dbReference>
<dbReference type="NCBIfam" id="TIGR02734">
    <property type="entry name" value="crtI_fam"/>
    <property type="match status" value="1"/>
</dbReference>
<accession>A0A6J4VD50</accession>
<comment type="similarity">
    <text evidence="3 9">Belongs to the carotenoid/retinoid oxidoreductase family.</text>
</comment>
<organism evidence="11">
    <name type="scientific">uncultured Thermomicrobiales bacterium</name>
    <dbReference type="NCBI Taxonomy" id="1645740"/>
    <lineage>
        <taxon>Bacteria</taxon>
        <taxon>Pseudomonadati</taxon>
        <taxon>Thermomicrobiota</taxon>
        <taxon>Thermomicrobia</taxon>
        <taxon>Thermomicrobiales</taxon>
        <taxon>environmental samples</taxon>
    </lineage>
</organism>
<dbReference type="InterPro" id="IPR002937">
    <property type="entry name" value="Amino_oxidase"/>
</dbReference>
<evidence type="ECO:0000256" key="7">
    <source>
        <dbReference type="ARBA" id="ARBA00023002"/>
    </source>
</evidence>